<name>A0ABR5AGR1_9BACL</name>
<accession>A0ABR5AGR1</accession>
<reference evidence="1 2" key="1">
    <citation type="submission" date="2014-12" db="EMBL/GenBank/DDBJ databases">
        <title>Draft genome sequence of Paenibacillus kamchatkensis strain B-2647.</title>
        <authorList>
            <person name="Karlyshev A.V."/>
            <person name="Kudryashova E.B."/>
        </authorList>
    </citation>
    <scope>NUCLEOTIDE SEQUENCE [LARGE SCALE GENOMIC DNA]</scope>
    <source>
        <strain evidence="1 2">VKM B-2647</strain>
    </source>
</reference>
<sequence>MFDPTIYDNLKTVLEGCVYDLDLDGSIVVTNRIDRIDLATMSRCCALRFRELKAFAATAEIGLSASLADLAAELLRPRGEVPGCELAISFQLRVLDPDAAGPEIERELLAIWDRRPSVRQRYTFEQPALEEGYETNISLNFGRKLDESNADDFPRLVEVTLRSLRWLNRFAAEQGGHGR</sequence>
<dbReference type="EMBL" id="JXAK01000025">
    <property type="protein sequence ID" value="KIL40176.1"/>
    <property type="molecule type" value="Genomic_DNA"/>
</dbReference>
<gene>
    <name evidence="1" type="ORF">SD70_15245</name>
</gene>
<evidence type="ECO:0000313" key="2">
    <source>
        <dbReference type="Proteomes" id="UP000031967"/>
    </source>
</evidence>
<comment type="caution">
    <text evidence="1">The sequence shown here is derived from an EMBL/GenBank/DDBJ whole genome shotgun (WGS) entry which is preliminary data.</text>
</comment>
<protein>
    <submittedName>
        <fullName evidence="1">Uncharacterized protein</fullName>
    </submittedName>
</protein>
<keyword evidence="2" id="KW-1185">Reference proteome</keyword>
<dbReference type="RefSeq" id="WP_041048378.1">
    <property type="nucleotide sequence ID" value="NZ_JXAK01000025.1"/>
</dbReference>
<proteinExistence type="predicted"/>
<organism evidence="1 2">
    <name type="scientific">Gordoniibacillus kamchatkensis</name>
    <dbReference type="NCBI Taxonomy" id="1590651"/>
    <lineage>
        <taxon>Bacteria</taxon>
        <taxon>Bacillati</taxon>
        <taxon>Bacillota</taxon>
        <taxon>Bacilli</taxon>
        <taxon>Bacillales</taxon>
        <taxon>Paenibacillaceae</taxon>
        <taxon>Gordoniibacillus</taxon>
    </lineage>
</organism>
<dbReference type="Proteomes" id="UP000031967">
    <property type="component" value="Unassembled WGS sequence"/>
</dbReference>
<evidence type="ECO:0000313" key="1">
    <source>
        <dbReference type="EMBL" id="KIL40176.1"/>
    </source>
</evidence>